<dbReference type="Pfam" id="PF13476">
    <property type="entry name" value="AAA_23"/>
    <property type="match status" value="1"/>
</dbReference>
<dbReference type="RefSeq" id="WP_011386387.1">
    <property type="nucleotide sequence ID" value="NC_007626.1"/>
</dbReference>
<dbReference type="Gene3D" id="3.40.50.300">
    <property type="entry name" value="P-loop containing nucleotide triphosphate hydrolases"/>
    <property type="match status" value="2"/>
</dbReference>
<proteinExistence type="predicted"/>
<keyword evidence="5" id="KW-0408">Iron</keyword>
<evidence type="ECO:0000256" key="6">
    <source>
        <dbReference type="ARBA" id="ARBA00023065"/>
    </source>
</evidence>
<evidence type="ECO:0000256" key="5">
    <source>
        <dbReference type="ARBA" id="ARBA00023004"/>
    </source>
</evidence>
<keyword evidence="2" id="KW-0813">Transport</keyword>
<dbReference type="GO" id="GO:0006302">
    <property type="term" value="P:double-strand break repair"/>
    <property type="evidence" value="ECO:0007669"/>
    <property type="project" value="InterPro"/>
</dbReference>
<keyword evidence="6" id="KW-0406">Ion transport</keyword>
<evidence type="ECO:0000256" key="2">
    <source>
        <dbReference type="ARBA" id="ARBA00022448"/>
    </source>
</evidence>
<dbReference type="KEGG" id="mag:amb4034"/>
<evidence type="ECO:0000256" key="4">
    <source>
        <dbReference type="ARBA" id="ARBA00022496"/>
    </source>
</evidence>
<dbReference type="OrthoDB" id="9784297at2"/>
<dbReference type="AlphaFoldDB" id="Q2VZY7"/>
<keyword evidence="4" id="KW-0410">Iron transport</keyword>
<dbReference type="InterPro" id="IPR003959">
    <property type="entry name" value="ATPase_AAA_core"/>
</dbReference>
<name>Q2VZY7_PARM1</name>
<dbReference type="InterPro" id="IPR027417">
    <property type="entry name" value="P-loop_NTPase"/>
</dbReference>
<keyword evidence="3" id="KW-1003">Cell membrane</keyword>
<dbReference type="STRING" id="342108.amb4034"/>
<comment type="subcellular location">
    <subcellularLocation>
        <location evidence="1">Cell membrane</location>
        <topology evidence="1">Peripheral membrane protein</topology>
    </subcellularLocation>
</comment>
<dbReference type="SUPFAM" id="SSF52540">
    <property type="entry name" value="P-loop containing nucleoside triphosphate hydrolases"/>
    <property type="match status" value="1"/>
</dbReference>
<dbReference type="GO" id="GO:0005886">
    <property type="term" value="C:plasma membrane"/>
    <property type="evidence" value="ECO:0007669"/>
    <property type="project" value="UniProtKB-SubCell"/>
</dbReference>
<dbReference type="Proteomes" id="UP000007058">
    <property type="component" value="Chromosome"/>
</dbReference>
<evidence type="ECO:0000256" key="3">
    <source>
        <dbReference type="ARBA" id="ARBA00022475"/>
    </source>
</evidence>
<dbReference type="EMBL" id="AP007255">
    <property type="protein sequence ID" value="BAE52838.1"/>
    <property type="molecule type" value="Genomic_DNA"/>
</dbReference>
<dbReference type="Pfam" id="PF13304">
    <property type="entry name" value="AAA_21"/>
    <property type="match status" value="1"/>
</dbReference>
<dbReference type="InterPro" id="IPR003593">
    <property type="entry name" value="AAA+_ATPase"/>
</dbReference>
<dbReference type="CDD" id="cd00267">
    <property type="entry name" value="ABC_ATPase"/>
    <property type="match status" value="1"/>
</dbReference>
<sequence>MRTSSLAAPFLKRVTLLPEKAEEGCFPFGHLPFLKGGDFTLDLRAAITILVGENGSGKSTLIEGIAACAGFPALGGSQDHRPGDEPGAGALGRALRLSWLPKVSNGFFFRAESFFGLAGYLDQEGSLDRQGGRLLHRQSHGEAFMAMFRHRLDTEGRAIYLLDEPEVALSPTRQLAFLRILRDWQVSGQVQAIIATHSPMLMALPGADLLSLDGGAIHPMRLEETEHYRVTRRFLSDPDTALRELFDED</sequence>
<keyword evidence="10" id="KW-1185">Reference proteome</keyword>
<dbReference type="GO" id="GO:0006826">
    <property type="term" value="P:iron ion transport"/>
    <property type="evidence" value="ECO:0007669"/>
    <property type="project" value="UniProtKB-KW"/>
</dbReference>
<gene>
    <name evidence="9" type="ordered locus">amb4034</name>
</gene>
<feature type="domain" description="AAA+ ATPase" evidence="8">
    <location>
        <begin position="44"/>
        <end position="216"/>
    </location>
</feature>
<dbReference type="InterPro" id="IPR038729">
    <property type="entry name" value="Rad50/SbcC_AAA"/>
</dbReference>
<organism evidence="9 10">
    <name type="scientific">Paramagnetospirillum magneticum (strain ATCC 700264 / AMB-1)</name>
    <name type="common">Magnetospirillum magneticum</name>
    <dbReference type="NCBI Taxonomy" id="342108"/>
    <lineage>
        <taxon>Bacteria</taxon>
        <taxon>Pseudomonadati</taxon>
        <taxon>Pseudomonadota</taxon>
        <taxon>Alphaproteobacteria</taxon>
        <taxon>Rhodospirillales</taxon>
        <taxon>Magnetospirillaceae</taxon>
        <taxon>Paramagnetospirillum</taxon>
    </lineage>
</organism>
<dbReference type="InterPro" id="IPR051535">
    <property type="entry name" value="Siderophore_ABC-ATPase"/>
</dbReference>
<reference evidence="9 10" key="1">
    <citation type="journal article" date="2005" name="DNA Res.">
        <title>Complete genome sequence of the facultative anaerobic magnetotactic bacterium Magnetospirillum sp. strain AMB-1.</title>
        <authorList>
            <person name="Matsunaga T."/>
            <person name="Okamura Y."/>
            <person name="Fukuda Y."/>
            <person name="Wahyudi A.T."/>
            <person name="Murase Y."/>
            <person name="Takeyama H."/>
        </authorList>
    </citation>
    <scope>NUCLEOTIDE SEQUENCE [LARGE SCALE GENOMIC DNA]</scope>
    <source>
        <strain evidence="10">ATCC 700264 / AMB-1</strain>
    </source>
</reference>
<dbReference type="PANTHER" id="PTHR42771:SF2">
    <property type="entry name" value="IRON(3+)-HYDROXAMATE IMPORT ATP-BINDING PROTEIN FHUC"/>
    <property type="match status" value="1"/>
</dbReference>
<evidence type="ECO:0000313" key="9">
    <source>
        <dbReference type="EMBL" id="BAE52838.1"/>
    </source>
</evidence>
<dbReference type="SMART" id="SM00382">
    <property type="entry name" value="AAA"/>
    <property type="match status" value="1"/>
</dbReference>
<dbReference type="GO" id="GO:0016887">
    <property type="term" value="F:ATP hydrolysis activity"/>
    <property type="evidence" value="ECO:0007669"/>
    <property type="project" value="InterPro"/>
</dbReference>
<dbReference type="HOGENOM" id="CLU_079631_2_0_5"/>
<protein>
    <submittedName>
        <fullName evidence="9">Predicted ATPase</fullName>
    </submittedName>
</protein>
<keyword evidence="7" id="KW-0472">Membrane</keyword>
<evidence type="ECO:0000259" key="8">
    <source>
        <dbReference type="SMART" id="SM00382"/>
    </source>
</evidence>
<accession>Q2VZY7</accession>
<evidence type="ECO:0000313" key="10">
    <source>
        <dbReference type="Proteomes" id="UP000007058"/>
    </source>
</evidence>
<evidence type="ECO:0000256" key="7">
    <source>
        <dbReference type="ARBA" id="ARBA00023136"/>
    </source>
</evidence>
<evidence type="ECO:0000256" key="1">
    <source>
        <dbReference type="ARBA" id="ARBA00004202"/>
    </source>
</evidence>
<dbReference type="PANTHER" id="PTHR42771">
    <property type="entry name" value="IRON(3+)-HYDROXAMATE IMPORT ATP-BINDING PROTEIN FHUC"/>
    <property type="match status" value="1"/>
</dbReference>